<accession>A0A7K1Y733</accession>
<comment type="caution">
    <text evidence="2">The sequence shown here is derived from an EMBL/GenBank/DDBJ whole genome shotgun (WGS) entry which is preliminary data.</text>
</comment>
<name>A0A7K1Y733_9SPHI</name>
<evidence type="ECO:0000313" key="3">
    <source>
        <dbReference type="Proteomes" id="UP000466586"/>
    </source>
</evidence>
<reference evidence="2 3" key="1">
    <citation type="submission" date="2019-11" db="EMBL/GenBank/DDBJ databases">
        <title>Pedobacter sp. HMF7647 Genome sequencing and assembly.</title>
        <authorList>
            <person name="Kang H."/>
            <person name="Kim H."/>
            <person name="Joh K."/>
        </authorList>
    </citation>
    <scope>NUCLEOTIDE SEQUENCE [LARGE SCALE GENOMIC DNA]</scope>
    <source>
        <strain evidence="2 3">HMF7647</strain>
    </source>
</reference>
<proteinExistence type="predicted"/>
<dbReference type="Proteomes" id="UP000466586">
    <property type="component" value="Unassembled WGS sequence"/>
</dbReference>
<dbReference type="AlphaFoldDB" id="A0A7K1Y733"/>
<dbReference type="RefSeq" id="WP_160843554.1">
    <property type="nucleotide sequence ID" value="NZ_WVHT01000002.1"/>
</dbReference>
<protein>
    <recommendedName>
        <fullName evidence="4">Peptidase S74 domain-containing protein</fullName>
    </recommendedName>
</protein>
<evidence type="ECO:0008006" key="4">
    <source>
        <dbReference type="Google" id="ProtNLM"/>
    </source>
</evidence>
<sequence length="323" mass="34728">MNKIISFFLVFDCLLSLKVMAQTNVFPPDGNTGIGTTVPGEKLEVNGNIKLSGDVVSRIDGSAFRVTTGSWGSSWIIGKGYDLSQGDYTRIGVAGGPDYSASGIWLYGSSGNVGIGMNTPSARLHVNGSIKSAGDFTGTGSFRVDAPGGGWPSTLLIGKGYDLSKGDFTKIGVTGGIDYSASGIWMYGTTGFVGIGTDSPREKLSVNGSIRAREIKVESVNWPDYVFEPDHARLSLTELAEYINTNRHLPEIPSAGEVERDGLSLGDMNSRLLKKIEELTLYLIEKDKELSGLKVALKQKDEETESWKASVEIRLRELASKAQ</sequence>
<keyword evidence="1" id="KW-0732">Signal</keyword>
<keyword evidence="3" id="KW-1185">Reference proteome</keyword>
<organism evidence="2 3">
    <name type="scientific">Hufsiella arboris</name>
    <dbReference type="NCBI Taxonomy" id="2695275"/>
    <lineage>
        <taxon>Bacteria</taxon>
        <taxon>Pseudomonadati</taxon>
        <taxon>Bacteroidota</taxon>
        <taxon>Sphingobacteriia</taxon>
        <taxon>Sphingobacteriales</taxon>
        <taxon>Sphingobacteriaceae</taxon>
        <taxon>Hufsiella</taxon>
    </lineage>
</organism>
<feature type="chain" id="PRO_5029769336" description="Peptidase S74 domain-containing protein" evidence="1">
    <location>
        <begin position="22"/>
        <end position="323"/>
    </location>
</feature>
<evidence type="ECO:0000313" key="2">
    <source>
        <dbReference type="EMBL" id="MXV50377.1"/>
    </source>
</evidence>
<feature type="signal peptide" evidence="1">
    <location>
        <begin position="1"/>
        <end position="21"/>
    </location>
</feature>
<gene>
    <name evidence="2" type="ORF">GS399_05280</name>
</gene>
<dbReference type="EMBL" id="WVHT01000002">
    <property type="protein sequence ID" value="MXV50377.1"/>
    <property type="molecule type" value="Genomic_DNA"/>
</dbReference>
<evidence type="ECO:0000256" key="1">
    <source>
        <dbReference type="SAM" id="SignalP"/>
    </source>
</evidence>